<protein>
    <submittedName>
        <fullName evidence="2">Uncharacterized protein</fullName>
    </submittedName>
</protein>
<keyword evidence="1" id="KW-0175">Coiled coil</keyword>
<organism evidence="2 3">
    <name type="scientific">Streptococcus didelphis</name>
    <dbReference type="NCBI Taxonomy" id="102886"/>
    <lineage>
        <taxon>Bacteria</taxon>
        <taxon>Bacillati</taxon>
        <taxon>Bacillota</taxon>
        <taxon>Bacilli</taxon>
        <taxon>Lactobacillales</taxon>
        <taxon>Streptococcaceae</taxon>
        <taxon>Streptococcus</taxon>
    </lineage>
</organism>
<feature type="coiled-coil region" evidence="1">
    <location>
        <begin position="28"/>
        <end position="73"/>
    </location>
</feature>
<reference evidence="3" key="1">
    <citation type="submission" date="2022-10" db="EMBL/GenBank/DDBJ databases">
        <title>Streptococcus didelphis as causative of fatal infections in opossums (Didelphis albiventris).</title>
        <authorList>
            <person name="Breyer G.M."/>
            <person name="Da Silva M.E.R.J."/>
            <person name="Siqueira F.M."/>
        </authorList>
    </citation>
    <scope>NUCLEOTIDE SEQUENCE [LARGE SCALE GENOMIC DNA]</scope>
    <source>
        <strain evidence="3">LBVP101/21</strain>
    </source>
</reference>
<gene>
    <name evidence="2" type="ORF">N1496_03330</name>
</gene>
<proteinExistence type="predicted"/>
<keyword evidence="3" id="KW-1185">Reference proteome</keyword>
<dbReference type="Proteomes" id="UP001238096">
    <property type="component" value="Chromosome"/>
</dbReference>
<dbReference type="RefSeq" id="WP_306675935.1">
    <property type="nucleotide sequence ID" value="NZ_CP104407.1"/>
</dbReference>
<accession>A0ABY9LIC5</accession>
<evidence type="ECO:0000256" key="1">
    <source>
        <dbReference type="SAM" id="Coils"/>
    </source>
</evidence>
<name>A0ABY9LIC5_9STRE</name>
<sequence length="74" mass="9089">MSQLAFENLSYKDSSDLDEIHLDFRRLNDSVTADIEDFKRNLQRKENALIDRRDKLFYQRQNLLQELEKERREK</sequence>
<dbReference type="EMBL" id="CP110509">
    <property type="protein sequence ID" value="WMB28581.1"/>
    <property type="molecule type" value="Genomic_DNA"/>
</dbReference>
<evidence type="ECO:0000313" key="2">
    <source>
        <dbReference type="EMBL" id="WMB28581.1"/>
    </source>
</evidence>
<evidence type="ECO:0000313" key="3">
    <source>
        <dbReference type="Proteomes" id="UP001238096"/>
    </source>
</evidence>